<gene>
    <name evidence="2" type="ORF">Vbra_10688</name>
</gene>
<dbReference type="Proteomes" id="UP000041254">
    <property type="component" value="Unassembled WGS sequence"/>
</dbReference>
<evidence type="ECO:0000313" key="2">
    <source>
        <dbReference type="EMBL" id="CEM39464.1"/>
    </source>
</evidence>
<keyword evidence="3" id="KW-1185">Reference proteome</keyword>
<accession>A0A0G4H6H4</accession>
<dbReference type="InParanoid" id="A0A0G4H6H4"/>
<evidence type="ECO:0000313" key="3">
    <source>
        <dbReference type="Proteomes" id="UP000041254"/>
    </source>
</evidence>
<dbReference type="AlphaFoldDB" id="A0A0G4H6H4"/>
<feature type="compositionally biased region" description="Basic and acidic residues" evidence="1">
    <location>
        <begin position="506"/>
        <end position="517"/>
    </location>
</feature>
<dbReference type="STRING" id="1169540.A0A0G4H6H4"/>
<dbReference type="VEuPathDB" id="CryptoDB:Vbra_10688"/>
<feature type="compositionally biased region" description="Acidic residues" evidence="1">
    <location>
        <begin position="488"/>
        <end position="503"/>
    </location>
</feature>
<dbReference type="PhylomeDB" id="A0A0G4H6H4"/>
<reference evidence="2 3" key="1">
    <citation type="submission" date="2014-11" db="EMBL/GenBank/DDBJ databases">
        <authorList>
            <person name="Zhu J."/>
            <person name="Qi W."/>
            <person name="Song R."/>
        </authorList>
    </citation>
    <scope>NUCLEOTIDE SEQUENCE [LARGE SCALE GENOMIC DNA]</scope>
</reference>
<dbReference type="EMBL" id="CDMY01001040">
    <property type="protein sequence ID" value="CEM39464.1"/>
    <property type="molecule type" value="Genomic_DNA"/>
</dbReference>
<protein>
    <submittedName>
        <fullName evidence="2">Uncharacterized protein</fullName>
    </submittedName>
</protein>
<name>A0A0G4H6H4_VITBC</name>
<feature type="compositionally biased region" description="Basic and acidic residues" evidence="1">
    <location>
        <begin position="354"/>
        <end position="387"/>
    </location>
</feature>
<feature type="region of interest" description="Disordered" evidence="1">
    <location>
        <begin position="466"/>
        <end position="517"/>
    </location>
</feature>
<feature type="region of interest" description="Disordered" evidence="1">
    <location>
        <begin position="1"/>
        <end position="78"/>
    </location>
</feature>
<evidence type="ECO:0000256" key="1">
    <source>
        <dbReference type="SAM" id="MobiDB-lite"/>
    </source>
</evidence>
<feature type="compositionally biased region" description="Basic residues" evidence="1">
    <location>
        <begin position="1"/>
        <end position="11"/>
    </location>
</feature>
<feature type="region of interest" description="Disordered" evidence="1">
    <location>
        <begin position="333"/>
        <end position="420"/>
    </location>
</feature>
<sequence length="517" mass="60164">MNRRALRRPHWRPGLLQPQVKPSAIRQHRRDASTGSEAAAEQPFEGPAAADASQLVGADGPEPTQSSSDDSAGSFEKNWDHHVTTPRLLREEIFWTRVPKTHEKFWFEDDTQHSVKRRVTESFEQAGFPLSGKPLATSQWHDHPYPKNDYAFWPNPVLHNHRLKPFYPLPAPTQGSADAKESKETGRLQALANRKRLNALWKYSSSHGISWDELDQLYIAFIQEAHRRAAVWEHLKGALRRHAEQRARKKVFGMRREQLKREGVDLGLEETDPSKPEFYDNPRHQVLLPRSLVKEFTIKYLRAWKGMFYSRYYSRGTLCRYLKREVTDRMLKREANERTYRPTMSEGAEEDSSDKEKGSKEEAKRGAKDAKKKEEPDTQQTKEEAPTRVDVLGNIVPRDTRDDRPTQNEPQPRWEGESFVDGYDASFRQWDLRGVPVDRYKRVDMLWQRPYIKRWLPRLKRKKAELARKRGLVDGVGGETTSEFRFDSDDDEEEDKKEDEEGQQAESEKETGEGKGE</sequence>
<organism evidence="2 3">
    <name type="scientific">Vitrella brassicaformis (strain CCMP3155)</name>
    <dbReference type="NCBI Taxonomy" id="1169540"/>
    <lineage>
        <taxon>Eukaryota</taxon>
        <taxon>Sar</taxon>
        <taxon>Alveolata</taxon>
        <taxon>Colpodellida</taxon>
        <taxon>Vitrellaceae</taxon>
        <taxon>Vitrella</taxon>
    </lineage>
</organism>
<dbReference type="OrthoDB" id="448686at2759"/>
<proteinExistence type="predicted"/>
<feature type="compositionally biased region" description="Basic and acidic residues" evidence="1">
    <location>
        <begin position="398"/>
        <end position="416"/>
    </location>
</feature>